<name>A0ACB8CEC6_DERSI</name>
<organism evidence="1 2">
    <name type="scientific">Dermacentor silvarum</name>
    <name type="common">Tick</name>
    <dbReference type="NCBI Taxonomy" id="543639"/>
    <lineage>
        <taxon>Eukaryota</taxon>
        <taxon>Metazoa</taxon>
        <taxon>Ecdysozoa</taxon>
        <taxon>Arthropoda</taxon>
        <taxon>Chelicerata</taxon>
        <taxon>Arachnida</taxon>
        <taxon>Acari</taxon>
        <taxon>Parasitiformes</taxon>
        <taxon>Ixodida</taxon>
        <taxon>Ixodoidea</taxon>
        <taxon>Ixodidae</taxon>
        <taxon>Rhipicephalinae</taxon>
        <taxon>Dermacentor</taxon>
    </lineage>
</organism>
<proteinExistence type="predicted"/>
<evidence type="ECO:0000313" key="1">
    <source>
        <dbReference type="EMBL" id="KAH7941079.1"/>
    </source>
</evidence>
<evidence type="ECO:0000313" key="2">
    <source>
        <dbReference type="Proteomes" id="UP000821865"/>
    </source>
</evidence>
<sequence length="159" mass="17959">MTLGESHSNSFEAWATTSAAESQAVDSGGSLEGDGADVLTCSDCGFTSYDEAAFVEHRQAVHEFRIVDPVAVYQCQYCPSKFLHHDRLLCHLQRHTSTGSFRCFLCAKKFSREQHLVRHVMTLHSRVESFPCHVCPSKFSRKDNLVAHMRKHQTDLSKQ</sequence>
<gene>
    <name evidence="1" type="ORF">HPB49_009843</name>
</gene>
<dbReference type="Proteomes" id="UP000821865">
    <property type="component" value="Chromosome 7"/>
</dbReference>
<keyword evidence="2" id="KW-1185">Reference proteome</keyword>
<accession>A0ACB8CEC6</accession>
<protein>
    <submittedName>
        <fullName evidence="1">Uncharacterized protein</fullName>
    </submittedName>
</protein>
<comment type="caution">
    <text evidence="1">The sequence shown here is derived from an EMBL/GenBank/DDBJ whole genome shotgun (WGS) entry which is preliminary data.</text>
</comment>
<reference evidence="1" key="1">
    <citation type="submission" date="2020-05" db="EMBL/GenBank/DDBJ databases">
        <title>Large-scale comparative analyses of tick genomes elucidate their genetic diversity and vector capacities.</title>
        <authorList>
            <person name="Jia N."/>
            <person name="Wang J."/>
            <person name="Shi W."/>
            <person name="Du L."/>
            <person name="Sun Y."/>
            <person name="Zhan W."/>
            <person name="Jiang J."/>
            <person name="Wang Q."/>
            <person name="Zhang B."/>
            <person name="Ji P."/>
            <person name="Sakyi L.B."/>
            <person name="Cui X."/>
            <person name="Yuan T."/>
            <person name="Jiang B."/>
            <person name="Yang W."/>
            <person name="Lam T.T.-Y."/>
            <person name="Chang Q."/>
            <person name="Ding S."/>
            <person name="Wang X."/>
            <person name="Zhu J."/>
            <person name="Ruan X."/>
            <person name="Zhao L."/>
            <person name="Wei J."/>
            <person name="Que T."/>
            <person name="Du C."/>
            <person name="Cheng J."/>
            <person name="Dai P."/>
            <person name="Han X."/>
            <person name="Huang E."/>
            <person name="Gao Y."/>
            <person name="Liu J."/>
            <person name="Shao H."/>
            <person name="Ye R."/>
            <person name="Li L."/>
            <person name="Wei W."/>
            <person name="Wang X."/>
            <person name="Wang C."/>
            <person name="Yang T."/>
            <person name="Huo Q."/>
            <person name="Li W."/>
            <person name="Guo W."/>
            <person name="Chen H."/>
            <person name="Zhou L."/>
            <person name="Ni X."/>
            <person name="Tian J."/>
            <person name="Zhou Y."/>
            <person name="Sheng Y."/>
            <person name="Liu T."/>
            <person name="Pan Y."/>
            <person name="Xia L."/>
            <person name="Li J."/>
            <person name="Zhao F."/>
            <person name="Cao W."/>
        </authorList>
    </citation>
    <scope>NUCLEOTIDE SEQUENCE</scope>
    <source>
        <strain evidence="1">Dsil-2018</strain>
    </source>
</reference>
<dbReference type="EMBL" id="CM023476">
    <property type="protein sequence ID" value="KAH7941079.1"/>
    <property type="molecule type" value="Genomic_DNA"/>
</dbReference>